<dbReference type="InterPro" id="IPR043129">
    <property type="entry name" value="ATPase_NBD"/>
</dbReference>
<dbReference type="AlphaFoldDB" id="A0A833A5M2"/>
<dbReference type="EMBL" id="DQVM01000153">
    <property type="protein sequence ID" value="HIQ30438.1"/>
    <property type="molecule type" value="Genomic_DNA"/>
</dbReference>
<dbReference type="GO" id="GO:0046872">
    <property type="term" value="F:metal ion binding"/>
    <property type="evidence" value="ECO:0007669"/>
    <property type="project" value="UniProtKB-KW"/>
</dbReference>
<dbReference type="InterPro" id="IPR002731">
    <property type="entry name" value="ATPase_BadF"/>
</dbReference>
<keyword evidence="2" id="KW-0479">Metal-binding</keyword>
<comment type="cofactor">
    <cofactor evidence="1">
        <name>[4Fe-4S] cluster</name>
        <dbReference type="ChEBI" id="CHEBI:49883"/>
    </cofactor>
</comment>
<dbReference type="Pfam" id="PF01869">
    <property type="entry name" value="BcrAD_BadFG"/>
    <property type="match status" value="1"/>
</dbReference>
<gene>
    <name evidence="6" type="ORF">EYH45_07765</name>
</gene>
<comment type="caution">
    <text evidence="6">The sequence shown here is derived from an EMBL/GenBank/DDBJ whole genome shotgun (WGS) entry which is preliminary data.</text>
</comment>
<dbReference type="InterPro" id="IPR008275">
    <property type="entry name" value="CoA_E_activase_dom"/>
</dbReference>
<keyword evidence="4" id="KW-0411">Iron-sulfur</keyword>
<evidence type="ECO:0000259" key="5">
    <source>
        <dbReference type="Pfam" id="PF01869"/>
    </source>
</evidence>
<evidence type="ECO:0000313" key="6">
    <source>
        <dbReference type="EMBL" id="HIQ30438.1"/>
    </source>
</evidence>
<dbReference type="Proteomes" id="UP000608579">
    <property type="component" value="Unassembled WGS sequence"/>
</dbReference>
<dbReference type="CDD" id="cd24104">
    <property type="entry name" value="ASKHA_NBD_benz_CoA_BcrA_BadF"/>
    <property type="match status" value="1"/>
</dbReference>
<name>A0A833A5M2_CALS0</name>
<evidence type="ECO:0000256" key="1">
    <source>
        <dbReference type="ARBA" id="ARBA00001966"/>
    </source>
</evidence>
<protein>
    <submittedName>
        <fullName evidence="6">2-hydroxyglutaryl-CoA dehydratase</fullName>
    </submittedName>
</protein>
<evidence type="ECO:0000313" key="7">
    <source>
        <dbReference type="Proteomes" id="UP000608579"/>
    </source>
</evidence>
<dbReference type="PANTHER" id="PTHR32329:SF2">
    <property type="entry name" value="BIFUNCTIONAL PROTEIN [INCLUDES 2-HYDROXYACYL-COA DEHYDRATASE (N-TER) AND ITS ACTIVATOR DOMAIN (C_TERM)"/>
    <property type="match status" value="1"/>
</dbReference>
<dbReference type="InterPro" id="IPR051805">
    <property type="entry name" value="Dehydratase_Activator_Redct"/>
</dbReference>
<evidence type="ECO:0000256" key="4">
    <source>
        <dbReference type="ARBA" id="ARBA00023014"/>
    </source>
</evidence>
<evidence type="ECO:0000256" key="2">
    <source>
        <dbReference type="ARBA" id="ARBA00022723"/>
    </source>
</evidence>
<evidence type="ECO:0000256" key="3">
    <source>
        <dbReference type="ARBA" id="ARBA00023004"/>
    </source>
</evidence>
<sequence length="272" mass="29247">MRVAGFYVAGVDAGSTYTKAALVDDEGNLVATAILMTGVKIVEAARKVYAEVLRQTGVTEDRVKFLVGTGYGRYNITFGHLQVTEISCHAKGAHYLFPNTRTVLDMGGQDTKAIRINERGEVIDFCMNDKCAAGTGRFIEGAAKVLGLSLKEVGELSLKGKKPVKISSTCAVFAETETMEQLAWGNSVEDVLYGVHVSMATRSIGLLRRVGIVPELTFTGGVSQNVGMVKALEEQLNMKINTSPLTMYCGAIGAALFGLEKLRAAQEVKVKR</sequence>
<dbReference type="PANTHER" id="PTHR32329">
    <property type="entry name" value="BIFUNCTIONAL PROTEIN [INCLUDES 2-HYDROXYACYL-COA DEHYDRATASE (N-TER) AND ITS ACTIVATOR DOMAIN (C_TERM)-RELATED"/>
    <property type="match status" value="1"/>
</dbReference>
<dbReference type="GO" id="GO:0051536">
    <property type="term" value="F:iron-sulfur cluster binding"/>
    <property type="evidence" value="ECO:0007669"/>
    <property type="project" value="UniProtKB-KW"/>
</dbReference>
<organism evidence="6 7">
    <name type="scientific">Caldiarchaeum subterraneum</name>
    <dbReference type="NCBI Taxonomy" id="311458"/>
    <lineage>
        <taxon>Archaea</taxon>
        <taxon>Nitrososphaerota</taxon>
        <taxon>Candidatus Caldarchaeales</taxon>
        <taxon>Candidatus Caldarchaeaceae</taxon>
        <taxon>Candidatus Caldarchaeum</taxon>
    </lineage>
</organism>
<dbReference type="Gene3D" id="3.30.420.40">
    <property type="match status" value="2"/>
</dbReference>
<keyword evidence="3" id="KW-0408">Iron</keyword>
<dbReference type="NCBIfam" id="TIGR00241">
    <property type="entry name" value="CoA_E_activ"/>
    <property type="match status" value="1"/>
</dbReference>
<feature type="domain" description="ATPase BadF/BadG/BcrA/BcrD type" evidence="5">
    <location>
        <begin position="10"/>
        <end position="258"/>
    </location>
</feature>
<proteinExistence type="predicted"/>
<accession>A0A833A5M2</accession>
<dbReference type="SUPFAM" id="SSF53067">
    <property type="entry name" value="Actin-like ATPase domain"/>
    <property type="match status" value="1"/>
</dbReference>
<reference evidence="6" key="1">
    <citation type="journal article" date="2020" name="ISME J.">
        <title>Gammaproteobacteria mediating utilization of methyl-, sulfur- and petroleum organic compounds in deep ocean hydrothermal plumes.</title>
        <authorList>
            <person name="Zhou Z."/>
            <person name="Liu Y."/>
            <person name="Pan J."/>
            <person name="Cron B.R."/>
            <person name="Toner B.M."/>
            <person name="Anantharaman K."/>
            <person name="Breier J.A."/>
            <person name="Dick G.J."/>
            <person name="Li M."/>
        </authorList>
    </citation>
    <scope>NUCLEOTIDE SEQUENCE</scope>
    <source>
        <strain evidence="6">SZUA-1515</strain>
    </source>
</reference>